<organism evidence="7 8">
    <name type="scientific">Chromatium okenii</name>
    <dbReference type="NCBI Taxonomy" id="61644"/>
    <lineage>
        <taxon>Bacteria</taxon>
        <taxon>Pseudomonadati</taxon>
        <taxon>Pseudomonadota</taxon>
        <taxon>Gammaproteobacteria</taxon>
        <taxon>Chromatiales</taxon>
        <taxon>Chromatiaceae</taxon>
        <taxon>Chromatium</taxon>
    </lineage>
</organism>
<evidence type="ECO:0000256" key="2">
    <source>
        <dbReference type="ARBA" id="ARBA00022598"/>
    </source>
</evidence>
<dbReference type="GO" id="GO:0006430">
    <property type="term" value="P:lysyl-tRNA aminoacylation"/>
    <property type="evidence" value="ECO:0007669"/>
    <property type="project" value="InterPro"/>
</dbReference>
<dbReference type="GO" id="GO:0004824">
    <property type="term" value="F:lysine-tRNA ligase activity"/>
    <property type="evidence" value="ECO:0007669"/>
    <property type="project" value="InterPro"/>
</dbReference>
<keyword evidence="4" id="KW-0067">ATP-binding</keyword>
<dbReference type="InterPro" id="IPR004364">
    <property type="entry name" value="Aa-tRNA-synt_II"/>
</dbReference>
<dbReference type="GO" id="GO:0005524">
    <property type="term" value="F:ATP binding"/>
    <property type="evidence" value="ECO:0007669"/>
    <property type="project" value="UniProtKB-KW"/>
</dbReference>
<comment type="catalytic activity">
    <reaction evidence="5">
        <text>D-beta-lysine + L-lysyl-[protein] + ATP = N(6)-((3R)-3,6-diaminohexanoyl)-L-lysyl-[protein] + AMP + diphosphate + H(+)</text>
        <dbReference type="Rhea" id="RHEA:83435"/>
        <dbReference type="Rhea" id="RHEA-COMP:9752"/>
        <dbReference type="Rhea" id="RHEA-COMP:20131"/>
        <dbReference type="ChEBI" id="CHEBI:15378"/>
        <dbReference type="ChEBI" id="CHEBI:29969"/>
        <dbReference type="ChEBI" id="CHEBI:30616"/>
        <dbReference type="ChEBI" id="CHEBI:33019"/>
        <dbReference type="ChEBI" id="CHEBI:84138"/>
        <dbReference type="ChEBI" id="CHEBI:156053"/>
        <dbReference type="ChEBI" id="CHEBI:456215"/>
    </reaction>
    <physiologicalReaction direction="left-to-right" evidence="5">
        <dbReference type="Rhea" id="RHEA:83436"/>
    </physiologicalReaction>
</comment>
<dbReference type="AlphaFoldDB" id="A0A2S7XTU1"/>
<evidence type="ECO:0000259" key="6">
    <source>
        <dbReference type="PROSITE" id="PS50862"/>
    </source>
</evidence>
<dbReference type="PROSITE" id="PS50862">
    <property type="entry name" value="AA_TRNA_LIGASE_II"/>
    <property type="match status" value="1"/>
</dbReference>
<evidence type="ECO:0000256" key="3">
    <source>
        <dbReference type="ARBA" id="ARBA00022741"/>
    </source>
</evidence>
<reference evidence="7 8" key="1">
    <citation type="submission" date="2018-01" db="EMBL/GenBank/DDBJ databases">
        <title>The complete genome sequence of Chromatium okenii LaCa, a purple sulfur bacterium with a turbulent life.</title>
        <authorList>
            <person name="Luedin S.M."/>
            <person name="Liechti N."/>
            <person name="Storelli N."/>
            <person name="Danza F."/>
            <person name="Wittwer M."/>
            <person name="Pothier J.F."/>
            <person name="Tonolla M.A."/>
        </authorList>
    </citation>
    <scope>NUCLEOTIDE SEQUENCE [LARGE SCALE GENOMIC DNA]</scope>
    <source>
        <strain evidence="7 8">LaCa</strain>
    </source>
</reference>
<feature type="domain" description="Aminoacyl-transfer RNA synthetases class-II family profile" evidence="6">
    <location>
        <begin position="19"/>
        <end position="322"/>
    </location>
</feature>
<dbReference type="InterPro" id="IPR006195">
    <property type="entry name" value="aa-tRNA-synth_II"/>
</dbReference>
<gene>
    <name evidence="7" type="ORF">CXB77_04210</name>
</gene>
<evidence type="ECO:0000256" key="4">
    <source>
        <dbReference type="ARBA" id="ARBA00022840"/>
    </source>
</evidence>
<keyword evidence="8" id="KW-1185">Reference proteome</keyword>
<protein>
    <submittedName>
        <fullName evidence="7">EF-P lysine aminoacylase GenX</fullName>
    </submittedName>
</protein>
<keyword evidence="3" id="KW-0547">Nucleotide-binding</keyword>
<dbReference type="InterPro" id="IPR045864">
    <property type="entry name" value="aa-tRNA-synth_II/BPL/LPL"/>
</dbReference>
<dbReference type="FunFam" id="3.30.930.10:FF:000017">
    <property type="entry name" value="Elongation factor P--(R)-beta-lysine ligase"/>
    <property type="match status" value="1"/>
</dbReference>
<dbReference type="Gene3D" id="3.30.930.10">
    <property type="entry name" value="Bira Bifunctional Protein, Domain 2"/>
    <property type="match status" value="1"/>
</dbReference>
<keyword evidence="2" id="KW-0436">Ligase</keyword>
<dbReference type="PANTHER" id="PTHR42918">
    <property type="entry name" value="LYSYL-TRNA SYNTHETASE"/>
    <property type="match status" value="1"/>
</dbReference>
<proteinExistence type="predicted"/>
<evidence type="ECO:0000256" key="5">
    <source>
        <dbReference type="ARBA" id="ARBA00052794"/>
    </source>
</evidence>
<dbReference type="Proteomes" id="UP000239936">
    <property type="component" value="Unassembled WGS sequence"/>
</dbReference>
<dbReference type="NCBIfam" id="TIGR00462">
    <property type="entry name" value="genX"/>
    <property type="match status" value="1"/>
</dbReference>
<dbReference type="OrthoDB" id="9802326at2"/>
<dbReference type="GO" id="GO:0000049">
    <property type="term" value="F:tRNA binding"/>
    <property type="evidence" value="ECO:0007669"/>
    <property type="project" value="TreeGrafter"/>
</dbReference>
<dbReference type="EMBL" id="PPGH01000018">
    <property type="protein sequence ID" value="PQJ97164.1"/>
    <property type="molecule type" value="Genomic_DNA"/>
</dbReference>
<dbReference type="InterPro" id="IPR018149">
    <property type="entry name" value="Lys-tRNA-synth_II_C"/>
</dbReference>
<dbReference type="PANTHER" id="PTHR42918:SF6">
    <property type="entry name" value="ELONGATION FACTOR P--(R)-BETA-LYSINE LIGASE"/>
    <property type="match status" value="1"/>
</dbReference>
<dbReference type="PRINTS" id="PR00982">
    <property type="entry name" value="TRNASYNTHLYS"/>
</dbReference>
<dbReference type="NCBIfam" id="NF006828">
    <property type="entry name" value="PRK09350.1"/>
    <property type="match status" value="1"/>
</dbReference>
<dbReference type="GO" id="GO:0005829">
    <property type="term" value="C:cytosol"/>
    <property type="evidence" value="ECO:0007669"/>
    <property type="project" value="TreeGrafter"/>
</dbReference>
<dbReference type="SUPFAM" id="SSF55681">
    <property type="entry name" value="Class II aaRS and biotin synthetases"/>
    <property type="match status" value="1"/>
</dbReference>
<sequence>MTATAITADWQPSASLANLRARAALLATLRGFFAEVGVLEVETPLLSSAAVTDPALASFAVHRASGEHCGYLHTSPEFPMKRLLAAGSGAIYQICKVFRDDERGRRHHPEFSLLEWYRPGWDYQQLMDEVAAVVRLALAQPALPVEKISYRELFRERLQLDPWTTTVAELRTTALAAGIADAAQMDLNRDGWLDLLLTHCLEADLGQNVMTFIYDYPPSQAALARLHLGTFPVAERFELYLQGVELANGFTELGDAVEQRARFAADLAERQAQHLPLPPVDEHFLAALAAGLPHCAGVALGLDRLLMLATDAAHIDAVLAFPIERA</sequence>
<dbReference type="RefSeq" id="WP_105072904.1">
    <property type="nucleotide sequence ID" value="NZ_PPGH01000018.1"/>
</dbReference>
<comment type="caution">
    <text evidence="7">The sequence shown here is derived from an EMBL/GenBank/DDBJ whole genome shotgun (WGS) entry which is preliminary data.</text>
</comment>
<accession>A0A2S7XTU1</accession>
<evidence type="ECO:0000256" key="1">
    <source>
        <dbReference type="ARBA" id="ARBA00011738"/>
    </source>
</evidence>
<name>A0A2S7XTU1_9GAMM</name>
<dbReference type="Pfam" id="PF00152">
    <property type="entry name" value="tRNA-synt_2"/>
    <property type="match status" value="1"/>
</dbReference>
<evidence type="ECO:0000313" key="8">
    <source>
        <dbReference type="Proteomes" id="UP000239936"/>
    </source>
</evidence>
<dbReference type="InterPro" id="IPR004525">
    <property type="entry name" value="EpmA"/>
</dbReference>
<comment type="subunit">
    <text evidence="1">Homodimer.</text>
</comment>
<evidence type="ECO:0000313" key="7">
    <source>
        <dbReference type="EMBL" id="PQJ97164.1"/>
    </source>
</evidence>